<dbReference type="Pfam" id="PF14269">
    <property type="entry name" value="Arylsulfotran_2"/>
    <property type="match status" value="1"/>
</dbReference>
<evidence type="ECO:0000313" key="2">
    <source>
        <dbReference type="EMBL" id="CEJ93965.1"/>
    </source>
</evidence>
<evidence type="ECO:0000313" key="3">
    <source>
        <dbReference type="Proteomes" id="UP000039046"/>
    </source>
</evidence>
<dbReference type="InterPro" id="IPR039535">
    <property type="entry name" value="ASST-like"/>
</dbReference>
<keyword evidence="1" id="KW-1133">Transmembrane helix</keyword>
<dbReference type="InterPro" id="IPR053143">
    <property type="entry name" value="Arylsulfate_ST"/>
</dbReference>
<protein>
    <recommendedName>
        <fullName evidence="4">Arylsulfotransferase</fullName>
    </recommendedName>
</protein>
<keyword evidence="1" id="KW-0472">Membrane</keyword>
<dbReference type="PANTHER" id="PTHR35340:SF5">
    <property type="entry name" value="ASST-DOMAIN-CONTAINING PROTEIN"/>
    <property type="match status" value="1"/>
</dbReference>
<keyword evidence="3" id="KW-1185">Reference proteome</keyword>
<organism evidence="2 3">
    <name type="scientific">[Torrubiella] hemipterigena</name>
    <dbReference type="NCBI Taxonomy" id="1531966"/>
    <lineage>
        <taxon>Eukaryota</taxon>
        <taxon>Fungi</taxon>
        <taxon>Dikarya</taxon>
        <taxon>Ascomycota</taxon>
        <taxon>Pezizomycotina</taxon>
        <taxon>Sordariomycetes</taxon>
        <taxon>Hypocreomycetidae</taxon>
        <taxon>Hypocreales</taxon>
        <taxon>Clavicipitaceae</taxon>
        <taxon>Clavicipitaceae incertae sedis</taxon>
        <taxon>'Torrubiella' clade</taxon>
    </lineage>
</organism>
<dbReference type="HOGENOM" id="CLU_816805_0_0_1"/>
<name>A0A0A1TQ67_9HYPO</name>
<keyword evidence="1" id="KW-0812">Transmembrane</keyword>
<evidence type="ECO:0000256" key="1">
    <source>
        <dbReference type="SAM" id="Phobius"/>
    </source>
</evidence>
<sequence length="340" mass="37256">MAKPSPSDLPFDFFHIDSVQRGPENDYLVSAHHLDTVLSVSQTDGSIRWRLGGAKNDFADLSGGAATQFRRNHHAKWSSDGIITLFDQGSHSAKMLAVDVSTRTAMLVQEYKAPEHMALSASRGSVQVLDSGNVLVGWGTVPVVTEYSAEGELLCDTRFGPLRSGWVQNYRAYKFPWKGRPQTVPDVVVDDADAEEQDAVYVSWNGATDVISWKLESASWTGSKWTGYQLHEVLGSDGFETRVKLPVSAGPMIRVTALGEGGSVLGWSKDVLLRNRAPALVMERKRRTAIKGIVCCTLVSTGALALAVSTIWKMIKKRRARLGMTGHRYMPLYSAKKGDA</sequence>
<proteinExistence type="predicted"/>
<dbReference type="OrthoDB" id="5427350at2759"/>
<evidence type="ECO:0008006" key="4">
    <source>
        <dbReference type="Google" id="ProtNLM"/>
    </source>
</evidence>
<dbReference type="PANTHER" id="PTHR35340">
    <property type="entry name" value="PQQ ENZYME REPEAT PROTEIN-RELATED"/>
    <property type="match status" value="1"/>
</dbReference>
<accession>A0A0A1TQ67</accession>
<reference evidence="2 3" key="1">
    <citation type="journal article" date="2015" name="Genome Announc.">
        <title>Draft Genome Sequence and Gene Annotation of the Entomopathogenic Fungus Verticillium hemipterigenum.</title>
        <authorList>
            <person name="Horn F."/>
            <person name="Habel A."/>
            <person name="Scharf D.H."/>
            <person name="Dworschak J."/>
            <person name="Brakhage A.A."/>
            <person name="Guthke R."/>
            <person name="Hertweck C."/>
            <person name="Linde J."/>
        </authorList>
    </citation>
    <scope>NUCLEOTIDE SEQUENCE [LARGE SCALE GENOMIC DNA]</scope>
</reference>
<dbReference type="AlphaFoldDB" id="A0A0A1TQ67"/>
<dbReference type="STRING" id="1531966.A0A0A1TQ67"/>
<feature type="transmembrane region" description="Helical" evidence="1">
    <location>
        <begin position="289"/>
        <end position="312"/>
    </location>
</feature>
<dbReference type="Proteomes" id="UP000039046">
    <property type="component" value="Unassembled WGS sequence"/>
</dbReference>
<dbReference type="EMBL" id="CDHN01000006">
    <property type="protein sequence ID" value="CEJ93965.1"/>
    <property type="molecule type" value="Genomic_DNA"/>
</dbReference>
<gene>
    <name evidence="2" type="ORF">VHEMI09522</name>
</gene>